<dbReference type="InterPro" id="IPR001114">
    <property type="entry name" value="Adenylosuccinate_synthetase"/>
</dbReference>
<feature type="binding site" evidence="8">
    <location>
        <begin position="407"/>
        <end position="409"/>
    </location>
    <ligand>
        <name>GTP</name>
        <dbReference type="ChEBI" id="CHEBI:37565"/>
    </ligand>
</feature>
<keyword evidence="5 8" id="KW-0658">Purine biosynthesis</keyword>
<dbReference type="RefSeq" id="WP_116776567.1">
    <property type="nucleotide sequence ID" value="NZ_QDKG01000005.1"/>
</dbReference>
<dbReference type="Gene3D" id="3.90.170.10">
    <property type="entry name" value="Adenylosuccinate Synthetase, subunit A, domain 3"/>
    <property type="match status" value="1"/>
</dbReference>
<feature type="binding site" description="in other chain" evidence="8">
    <location>
        <begin position="12"/>
        <end position="15"/>
    </location>
    <ligand>
        <name>IMP</name>
        <dbReference type="ChEBI" id="CHEBI:58053"/>
        <note>ligand shared between dimeric partners</note>
    </ligand>
</feature>
<keyword evidence="11" id="KW-1185">Reference proteome</keyword>
<dbReference type="OrthoDB" id="9807553at2"/>
<evidence type="ECO:0000313" key="11">
    <source>
        <dbReference type="Proteomes" id="UP000245627"/>
    </source>
</evidence>
<dbReference type="InterPro" id="IPR042110">
    <property type="entry name" value="Adenylosuccinate_synth_dom2"/>
</dbReference>
<dbReference type="PANTHER" id="PTHR11846:SF0">
    <property type="entry name" value="ADENYLOSUCCINATE SYNTHETASE"/>
    <property type="match status" value="1"/>
</dbReference>
<dbReference type="InterPro" id="IPR018220">
    <property type="entry name" value="Adenylosuccin_syn_GTP-bd"/>
</dbReference>
<dbReference type="GO" id="GO:0005525">
    <property type="term" value="F:GTP binding"/>
    <property type="evidence" value="ECO:0007669"/>
    <property type="project" value="UniProtKB-UniRule"/>
</dbReference>
<feature type="active site" description="Proton acceptor" evidence="8">
    <location>
        <position position="12"/>
    </location>
</feature>
<dbReference type="HAMAP" id="MF_00011">
    <property type="entry name" value="Adenylosucc_synth"/>
    <property type="match status" value="1"/>
</dbReference>
<dbReference type="CDD" id="cd03108">
    <property type="entry name" value="AdSS"/>
    <property type="match status" value="1"/>
</dbReference>
<dbReference type="GO" id="GO:0005737">
    <property type="term" value="C:cytoplasm"/>
    <property type="evidence" value="ECO:0007669"/>
    <property type="project" value="UniProtKB-SubCell"/>
</dbReference>
<keyword evidence="6 8" id="KW-0460">Magnesium</keyword>
<dbReference type="Gene3D" id="3.40.440.10">
    <property type="entry name" value="Adenylosuccinate Synthetase, subunit A, domain 1"/>
    <property type="match status" value="1"/>
</dbReference>
<dbReference type="AlphaFoldDB" id="A0A2T8HGR7"/>
<dbReference type="PROSITE" id="PS01266">
    <property type="entry name" value="ADENYLOSUCCIN_SYN_1"/>
    <property type="match status" value="1"/>
</dbReference>
<reference evidence="10 11" key="1">
    <citation type="submission" date="2018-04" db="EMBL/GenBank/DDBJ databases">
        <title>Sphingobacterium cortibacter sp. nov.</title>
        <authorList>
            <person name="Li Y."/>
        </authorList>
    </citation>
    <scope>NUCLEOTIDE SEQUENCE [LARGE SCALE GENOMIC DNA]</scope>
    <source>
        <strain evidence="10 11">2c-3</strain>
    </source>
</reference>
<evidence type="ECO:0000256" key="5">
    <source>
        <dbReference type="ARBA" id="ARBA00022755"/>
    </source>
</evidence>
<comment type="subunit">
    <text evidence="1 8">Homodimer.</text>
</comment>
<feature type="binding site" evidence="8">
    <location>
        <position position="12"/>
    </location>
    <ligand>
        <name>Mg(2+)</name>
        <dbReference type="ChEBI" id="CHEBI:18420"/>
    </ligand>
</feature>
<evidence type="ECO:0000313" key="10">
    <source>
        <dbReference type="EMBL" id="PVH24621.1"/>
    </source>
</evidence>
<feature type="binding site" evidence="8">
    <location>
        <begin position="11"/>
        <end position="17"/>
    </location>
    <ligand>
        <name>GTP</name>
        <dbReference type="ChEBI" id="CHEBI:37565"/>
    </ligand>
</feature>
<feature type="binding site" evidence="8">
    <location>
        <begin position="294"/>
        <end position="300"/>
    </location>
    <ligand>
        <name>substrate</name>
    </ligand>
</feature>
<comment type="cofactor">
    <cofactor evidence="8">
        <name>Mg(2+)</name>
        <dbReference type="ChEBI" id="CHEBI:18420"/>
    </cofactor>
    <text evidence="8">Binds 1 Mg(2+) ion per subunit.</text>
</comment>
<evidence type="ECO:0000256" key="2">
    <source>
        <dbReference type="ARBA" id="ARBA00022598"/>
    </source>
</evidence>
<dbReference type="InterPro" id="IPR042109">
    <property type="entry name" value="Adenylosuccinate_synth_dom1"/>
</dbReference>
<dbReference type="UniPathway" id="UPA00075">
    <property type="reaction ID" value="UER00335"/>
</dbReference>
<dbReference type="SMART" id="SM00788">
    <property type="entry name" value="Adenylsucc_synt"/>
    <property type="match status" value="1"/>
</dbReference>
<keyword evidence="4 8" id="KW-0547">Nucleotide-binding</keyword>
<feature type="binding site" description="in other chain" evidence="8">
    <location>
        <position position="220"/>
    </location>
    <ligand>
        <name>IMP</name>
        <dbReference type="ChEBI" id="CHEBI:58053"/>
        <note>ligand shared between dimeric partners</note>
    </ligand>
</feature>
<evidence type="ECO:0000256" key="7">
    <source>
        <dbReference type="ARBA" id="ARBA00023134"/>
    </source>
</evidence>
<feature type="binding site" evidence="8">
    <location>
        <begin position="326"/>
        <end position="328"/>
    </location>
    <ligand>
        <name>GTP</name>
        <dbReference type="ChEBI" id="CHEBI:37565"/>
    </ligand>
</feature>
<sequence>MLKAIVGLQFGDEGKGKFVDFFSQNYDHIVRFNGGPNAGHTVETNERREHFSQIPATFTGKNLYLASGTLVSLEKLLEEIELIKTINPDVNIIIDPRCHVILPIHLEYNKFSELYKGIDKIGSVGVGVGACVEDKVNRNGIRIWDLLDEDRLKKRIDFLLNFRKTQIKTVFNGNISDEYENILIEICEYGARIKPYLKFVNELIAEKLLNDENILLEGSQATFLDNTFGTYPYTVAYQTLISTCFSSIGIPCSTINIVGVLKSYTIRVGNGPLPTEQDNDIGEALRIHGNEYGTVSKRKRRCGWLDLVLAKQAVKLNGINSICLTNVDVLSCVETIKVAVSYTIEGKSVNPNEALLSLESVVPVYKDFPSWRKLDSVYDCYDDLPEACKTYIGYIEKELGVPIEYISYGPKRHQTLKK</sequence>
<protein>
    <recommendedName>
        <fullName evidence="8 9">Adenylosuccinate synthetase</fullName>
        <shortName evidence="8">AMPSase</shortName>
        <shortName evidence="8">AdSS</shortName>
        <ecNumber evidence="8 9">6.3.4.4</ecNumber>
    </recommendedName>
    <alternativeName>
        <fullName evidence="8">IMP--aspartate ligase</fullName>
    </alternativeName>
</protein>
<comment type="caution">
    <text evidence="8">Lacks conserved residue(s) required for the propagation of feature annotation.</text>
</comment>
<feature type="binding site" evidence="8">
    <location>
        <position position="300"/>
    </location>
    <ligand>
        <name>GTP</name>
        <dbReference type="ChEBI" id="CHEBI:37565"/>
    </ligand>
</feature>
<proteinExistence type="inferred from homology"/>
<accession>A0A2T8HGR7</accession>
<keyword evidence="2 8" id="KW-0436">Ligase</keyword>
<dbReference type="EC" id="6.3.4.4" evidence="8 9"/>
<dbReference type="InterPro" id="IPR027417">
    <property type="entry name" value="P-loop_NTPase"/>
</dbReference>
<name>A0A2T8HGR7_9SPHI</name>
<comment type="pathway">
    <text evidence="8 9">Purine metabolism; AMP biosynthesis via de novo pathway; AMP from IMP: step 1/2.</text>
</comment>
<dbReference type="GO" id="GO:0000287">
    <property type="term" value="F:magnesium ion binding"/>
    <property type="evidence" value="ECO:0007669"/>
    <property type="project" value="UniProtKB-UniRule"/>
</dbReference>
<dbReference type="InterPro" id="IPR042111">
    <property type="entry name" value="Adenylosuccinate_synth_dom3"/>
</dbReference>
<evidence type="ECO:0000256" key="6">
    <source>
        <dbReference type="ARBA" id="ARBA00022842"/>
    </source>
</evidence>
<evidence type="ECO:0000256" key="1">
    <source>
        <dbReference type="ARBA" id="ARBA00011738"/>
    </source>
</evidence>
<dbReference type="GO" id="GO:0046040">
    <property type="term" value="P:IMP metabolic process"/>
    <property type="evidence" value="ECO:0007669"/>
    <property type="project" value="TreeGrafter"/>
</dbReference>
<feature type="active site" description="Proton donor" evidence="8">
    <location>
        <position position="40"/>
    </location>
</feature>
<comment type="function">
    <text evidence="8">Plays an important role in the de novo pathway of purine nucleotide biosynthesis. Catalyzes the first committed step in the biosynthesis of AMP from IMP.</text>
</comment>
<feature type="binding site" evidence="8">
    <location>
        <position position="39"/>
    </location>
    <ligand>
        <name>Mg(2+)</name>
        <dbReference type="ChEBI" id="CHEBI:18420"/>
    </ligand>
</feature>
<dbReference type="SUPFAM" id="SSF52540">
    <property type="entry name" value="P-loop containing nucleoside triphosphate hydrolases"/>
    <property type="match status" value="1"/>
</dbReference>
<keyword evidence="8" id="KW-0963">Cytoplasm</keyword>
<keyword evidence="7 8" id="KW-0342">GTP-binding</keyword>
<comment type="similarity">
    <text evidence="8 9">Belongs to the adenylosuccinate synthetase family.</text>
</comment>
<feature type="binding site" evidence="8">
    <location>
        <position position="138"/>
    </location>
    <ligand>
        <name>IMP</name>
        <dbReference type="ChEBI" id="CHEBI:58053"/>
        <note>ligand shared between dimeric partners</note>
    </ligand>
</feature>
<dbReference type="PANTHER" id="PTHR11846">
    <property type="entry name" value="ADENYLOSUCCINATE SYNTHETASE"/>
    <property type="match status" value="1"/>
</dbReference>
<feature type="binding site" evidence="8">
    <location>
        <begin position="39"/>
        <end position="41"/>
    </location>
    <ligand>
        <name>GTP</name>
        <dbReference type="ChEBI" id="CHEBI:37565"/>
    </ligand>
</feature>
<evidence type="ECO:0000256" key="4">
    <source>
        <dbReference type="ARBA" id="ARBA00022741"/>
    </source>
</evidence>
<dbReference type="Gene3D" id="1.10.300.10">
    <property type="entry name" value="Adenylosuccinate Synthetase, subunit A, domain 2"/>
    <property type="match status" value="1"/>
</dbReference>
<dbReference type="GO" id="GO:0004019">
    <property type="term" value="F:adenylosuccinate synthase activity"/>
    <property type="evidence" value="ECO:0007669"/>
    <property type="project" value="UniProtKB-UniRule"/>
</dbReference>
<comment type="catalytic activity">
    <reaction evidence="8 9">
        <text>IMP + L-aspartate + GTP = N(6)-(1,2-dicarboxyethyl)-AMP + GDP + phosphate + 2 H(+)</text>
        <dbReference type="Rhea" id="RHEA:15753"/>
        <dbReference type="ChEBI" id="CHEBI:15378"/>
        <dbReference type="ChEBI" id="CHEBI:29991"/>
        <dbReference type="ChEBI" id="CHEBI:37565"/>
        <dbReference type="ChEBI" id="CHEBI:43474"/>
        <dbReference type="ChEBI" id="CHEBI:57567"/>
        <dbReference type="ChEBI" id="CHEBI:58053"/>
        <dbReference type="ChEBI" id="CHEBI:58189"/>
        <dbReference type="EC" id="6.3.4.4"/>
    </reaction>
</comment>
<evidence type="ECO:0000256" key="8">
    <source>
        <dbReference type="HAMAP-Rule" id="MF_00011"/>
    </source>
</evidence>
<keyword evidence="3 8" id="KW-0479">Metal-binding</keyword>
<dbReference type="Pfam" id="PF00709">
    <property type="entry name" value="Adenylsucc_synt"/>
    <property type="match status" value="1"/>
</dbReference>
<dbReference type="FunFam" id="3.90.170.10:FF:000001">
    <property type="entry name" value="Adenylosuccinate synthetase"/>
    <property type="match status" value="1"/>
</dbReference>
<dbReference type="Proteomes" id="UP000245627">
    <property type="component" value="Unassembled WGS sequence"/>
</dbReference>
<organism evidence="10 11">
    <name type="scientific">Sphingobacterium corticibacter</name>
    <dbReference type="NCBI Taxonomy" id="2171749"/>
    <lineage>
        <taxon>Bacteria</taxon>
        <taxon>Pseudomonadati</taxon>
        <taxon>Bacteroidota</taxon>
        <taxon>Sphingobacteriia</taxon>
        <taxon>Sphingobacteriales</taxon>
        <taxon>Sphingobacteriaceae</taxon>
        <taxon>Sphingobacterium</taxon>
    </lineage>
</organism>
<evidence type="ECO:0000256" key="9">
    <source>
        <dbReference type="RuleBase" id="RU000520"/>
    </source>
</evidence>
<feature type="binding site" description="in other chain" evidence="8">
    <location>
        <begin position="37"/>
        <end position="40"/>
    </location>
    <ligand>
        <name>IMP</name>
        <dbReference type="ChEBI" id="CHEBI:58053"/>
        <note>ligand shared between dimeric partners</note>
    </ligand>
</feature>
<feature type="binding site" description="in other chain" evidence="8">
    <location>
        <position position="298"/>
    </location>
    <ligand>
        <name>IMP</name>
        <dbReference type="ChEBI" id="CHEBI:58053"/>
        <note>ligand shared between dimeric partners</note>
    </ligand>
</feature>
<gene>
    <name evidence="8" type="primary">purA</name>
    <name evidence="10" type="ORF">DC487_13910</name>
</gene>
<comment type="caution">
    <text evidence="10">The sequence shown here is derived from an EMBL/GenBank/DDBJ whole genome shotgun (WGS) entry which is preliminary data.</text>
</comment>
<dbReference type="NCBIfam" id="NF002223">
    <property type="entry name" value="PRK01117.1"/>
    <property type="match status" value="1"/>
</dbReference>
<dbReference type="GO" id="GO:0044208">
    <property type="term" value="P:'de novo' AMP biosynthetic process"/>
    <property type="evidence" value="ECO:0007669"/>
    <property type="project" value="UniProtKB-UniRule"/>
</dbReference>
<dbReference type="EMBL" id="QDKG01000005">
    <property type="protein sequence ID" value="PVH24621.1"/>
    <property type="molecule type" value="Genomic_DNA"/>
</dbReference>
<comment type="subcellular location">
    <subcellularLocation>
        <location evidence="8">Cytoplasm</location>
    </subcellularLocation>
</comment>
<evidence type="ECO:0000256" key="3">
    <source>
        <dbReference type="ARBA" id="ARBA00022723"/>
    </source>
</evidence>